<dbReference type="Proteomes" id="UP000267408">
    <property type="component" value="Unassembled WGS sequence"/>
</dbReference>
<dbReference type="GO" id="GO:0016747">
    <property type="term" value="F:acyltransferase activity, transferring groups other than amino-acyl groups"/>
    <property type="evidence" value="ECO:0007669"/>
    <property type="project" value="InterPro"/>
</dbReference>
<name>A0A8G1UJT1_9ACTN</name>
<dbReference type="Gene3D" id="3.40.630.30">
    <property type="match status" value="1"/>
</dbReference>
<dbReference type="Pfam" id="PF13302">
    <property type="entry name" value="Acetyltransf_3"/>
    <property type="match status" value="1"/>
</dbReference>
<evidence type="ECO:0000313" key="2">
    <source>
        <dbReference type="EMBL" id="ROR45341.1"/>
    </source>
</evidence>
<dbReference type="PANTHER" id="PTHR43792">
    <property type="entry name" value="GNAT FAMILY, PUTATIVE (AFU_ORTHOLOGUE AFUA_3G00765)-RELATED-RELATED"/>
    <property type="match status" value="1"/>
</dbReference>
<sequence length="194" mass="21059">MSTPPPHLRLRTERLALRRLTPADLPAVTALCGDPEVMRYIDDGRPVPPARVADELLPGLLREYAELPDGLGCWALEADGRFLGWAALHPPASVGLDPADGLELGYRLLPAARGHGYATEAAAALVRAAFEELRAERVVATTMAVNTASRRVLERAGLRHVRTFHVDWPDPIPGSEHGDVVYALTHAEWATTTP</sequence>
<comment type="caution">
    <text evidence="2">The sequence shown here is derived from an EMBL/GenBank/DDBJ whole genome shotgun (WGS) entry which is preliminary data.</text>
</comment>
<evidence type="ECO:0000313" key="3">
    <source>
        <dbReference type="Proteomes" id="UP000267408"/>
    </source>
</evidence>
<dbReference type="PROSITE" id="PS51186">
    <property type="entry name" value="GNAT"/>
    <property type="match status" value="1"/>
</dbReference>
<proteinExistence type="predicted"/>
<reference evidence="2 3" key="1">
    <citation type="submission" date="2018-11" db="EMBL/GenBank/DDBJ databases">
        <title>Sequencing the genomes of 1000 actinobacteria strains.</title>
        <authorList>
            <person name="Klenk H.-P."/>
        </authorList>
    </citation>
    <scope>NUCLEOTIDE SEQUENCE [LARGE SCALE GENOMIC DNA]</scope>
    <source>
        <strain evidence="2 3">DSM 44780</strain>
    </source>
</reference>
<dbReference type="PANTHER" id="PTHR43792:SF1">
    <property type="entry name" value="N-ACETYLTRANSFERASE DOMAIN-CONTAINING PROTEIN"/>
    <property type="match status" value="1"/>
</dbReference>
<dbReference type="OrthoDB" id="3533156at2"/>
<dbReference type="InterPro" id="IPR016181">
    <property type="entry name" value="Acyl_CoA_acyltransferase"/>
</dbReference>
<organism evidence="2 3">
    <name type="scientific">Kitasatospora cineracea</name>
    <dbReference type="NCBI Taxonomy" id="88074"/>
    <lineage>
        <taxon>Bacteria</taxon>
        <taxon>Bacillati</taxon>
        <taxon>Actinomycetota</taxon>
        <taxon>Actinomycetes</taxon>
        <taxon>Kitasatosporales</taxon>
        <taxon>Streptomycetaceae</taxon>
        <taxon>Kitasatospora</taxon>
    </lineage>
</organism>
<accession>A0A8G1UJT1</accession>
<dbReference type="EMBL" id="RJVJ01000001">
    <property type="protein sequence ID" value="ROR45341.1"/>
    <property type="molecule type" value="Genomic_DNA"/>
</dbReference>
<keyword evidence="2" id="KW-0808">Transferase</keyword>
<dbReference type="InterPro" id="IPR051531">
    <property type="entry name" value="N-acetyltransferase"/>
</dbReference>
<evidence type="ECO:0000259" key="1">
    <source>
        <dbReference type="PROSITE" id="PS51186"/>
    </source>
</evidence>
<dbReference type="InterPro" id="IPR000182">
    <property type="entry name" value="GNAT_dom"/>
</dbReference>
<feature type="domain" description="N-acetyltransferase" evidence="1">
    <location>
        <begin position="15"/>
        <end position="187"/>
    </location>
</feature>
<protein>
    <submittedName>
        <fullName evidence="2">RimJ/RimL family protein N-acetyltransferase</fullName>
    </submittedName>
</protein>
<dbReference type="SUPFAM" id="SSF55729">
    <property type="entry name" value="Acyl-CoA N-acyltransferases (Nat)"/>
    <property type="match status" value="1"/>
</dbReference>
<dbReference type="AlphaFoldDB" id="A0A8G1UJT1"/>
<gene>
    <name evidence="2" type="ORF">EDD39_3566</name>
</gene>